<feature type="domain" description="Aldehyde dehydrogenase" evidence="6">
    <location>
        <begin position="18"/>
        <end position="474"/>
    </location>
</feature>
<dbReference type="PROSITE" id="PS00687">
    <property type="entry name" value="ALDEHYDE_DEHYDR_GLU"/>
    <property type="match status" value="1"/>
</dbReference>
<dbReference type="SUPFAM" id="SSF53720">
    <property type="entry name" value="ALDH-like"/>
    <property type="match status" value="1"/>
</dbReference>
<dbReference type="Gene3D" id="3.40.605.10">
    <property type="entry name" value="Aldehyde Dehydrogenase, Chain A, domain 1"/>
    <property type="match status" value="1"/>
</dbReference>
<dbReference type="Pfam" id="PF00171">
    <property type="entry name" value="Aldedh"/>
    <property type="match status" value="1"/>
</dbReference>
<gene>
    <name evidence="7" type="ORF">DA792_00545</name>
</gene>
<keyword evidence="7" id="KW-0614">Plasmid</keyword>
<keyword evidence="2 5" id="KW-0560">Oxidoreductase</keyword>
<protein>
    <submittedName>
        <fullName evidence="7">Aldehyde dehydrogenase</fullName>
    </submittedName>
</protein>
<sequence>MTLPAYDGFTGQYINGQWVSGTAGRVLEDRNPYDNTLLTEIAMAGCDDLDRAYEAARIAQRDWAMTLPKERAGIFHRALRLLDQRREEIISWVIRESGSTRMKATAEFEAIHAGMAEAASLPYLMHGLIMPVDRPGKEARVYRKPVGVIGVISPWNFPLHLSNRSVAPAIALGNAVVLKPASDTPVTGGLLLAKIYEEAGLPAGVLNVVIGAGSEIGDAFCAHPVPRIISFTGSTEVGQRIARVAAGSTRLKKLGLELGGNAPLVILDDADLGMAVEAALVGRFLHCGQICMSTNRIIVDAALHDDFLEAYCAAVSGIKYGDPNAPDTMVGPLCNTAQVRSVTSLIESGRQQGFDLRVSGEIDGRIVPPHVFAGVTNDSRLAQTEIFGPVAPVICAANEAQALTFANDTEYGLSSAIITGDEARGLRFAQGIEAGMTHINDITIHDYPHVMFGGEKNSGLGRFNGHWIVEEFTTDHLVTVQR</sequence>
<dbReference type="InterPro" id="IPR016161">
    <property type="entry name" value="Ald_DH/histidinol_DH"/>
</dbReference>
<feature type="active site" evidence="4">
    <location>
        <position position="257"/>
    </location>
</feature>
<dbReference type="RefSeq" id="WP_107717944.1">
    <property type="nucleotide sequence ID" value="NZ_CP028472.1"/>
</dbReference>
<keyword evidence="3" id="KW-0520">NAD</keyword>
<evidence type="ECO:0000313" key="7">
    <source>
        <dbReference type="EMBL" id="AVW89972.1"/>
    </source>
</evidence>
<dbReference type="GO" id="GO:0016620">
    <property type="term" value="F:oxidoreductase activity, acting on the aldehyde or oxo group of donors, NAD or NADP as acceptor"/>
    <property type="evidence" value="ECO:0007669"/>
    <property type="project" value="InterPro"/>
</dbReference>
<dbReference type="OrthoDB" id="9812625at2"/>
<dbReference type="Gene3D" id="3.40.309.10">
    <property type="entry name" value="Aldehyde Dehydrogenase, Chain A, domain 2"/>
    <property type="match status" value="1"/>
</dbReference>
<evidence type="ECO:0000256" key="3">
    <source>
        <dbReference type="ARBA" id="ARBA00023027"/>
    </source>
</evidence>
<reference evidence="7 8" key="1">
    <citation type="submission" date="2018-03" db="EMBL/GenBank/DDBJ databases">
        <title>The Complete Genome of Celeribacter baekdonensis strain LH4, a Thiosulfate-Oxidizing Alphaproteobacterium Isolated from Gulf of Mexico Continental Slope Sediments.</title>
        <authorList>
            <person name="Flood B.E."/>
            <person name="Bailey J.V."/>
            <person name="Leprich D."/>
        </authorList>
    </citation>
    <scope>NUCLEOTIDE SEQUENCE [LARGE SCALE GENOMIC DNA]</scope>
    <source>
        <strain evidence="7 8">LH4</strain>
        <plasmid evidence="8">Plasmid pcblh4a</plasmid>
    </source>
</reference>
<dbReference type="PANTHER" id="PTHR42986">
    <property type="entry name" value="BENZALDEHYDE DEHYDROGENASE YFMT"/>
    <property type="match status" value="1"/>
</dbReference>
<organism evidence="7 8">
    <name type="scientific">Celeribacter baekdonensis</name>
    <dbReference type="NCBI Taxonomy" id="875171"/>
    <lineage>
        <taxon>Bacteria</taxon>
        <taxon>Pseudomonadati</taxon>
        <taxon>Pseudomonadota</taxon>
        <taxon>Alphaproteobacteria</taxon>
        <taxon>Rhodobacterales</taxon>
        <taxon>Roseobacteraceae</taxon>
        <taxon>Celeribacter</taxon>
    </lineage>
</organism>
<dbReference type="KEGG" id="cbak:DA792_00545"/>
<dbReference type="InterPro" id="IPR029510">
    <property type="entry name" value="Ald_DH_CS_GLU"/>
</dbReference>
<name>A0A2R4LYM8_9RHOB</name>
<accession>A0A2R4LYM8</accession>
<evidence type="ECO:0000313" key="8">
    <source>
        <dbReference type="Proteomes" id="UP000241447"/>
    </source>
</evidence>
<comment type="similarity">
    <text evidence="1 5">Belongs to the aldehyde dehydrogenase family.</text>
</comment>
<dbReference type="EMBL" id="CP028472">
    <property type="protein sequence ID" value="AVW89972.1"/>
    <property type="molecule type" value="Genomic_DNA"/>
</dbReference>
<evidence type="ECO:0000259" key="6">
    <source>
        <dbReference type="Pfam" id="PF00171"/>
    </source>
</evidence>
<dbReference type="InterPro" id="IPR016163">
    <property type="entry name" value="Ald_DH_C"/>
</dbReference>
<evidence type="ECO:0000256" key="1">
    <source>
        <dbReference type="ARBA" id="ARBA00009986"/>
    </source>
</evidence>
<geneLocation type="plasmid" evidence="8">
    <name>pcblh4a</name>
</geneLocation>
<evidence type="ECO:0000256" key="2">
    <source>
        <dbReference type="ARBA" id="ARBA00023002"/>
    </source>
</evidence>
<dbReference type="Proteomes" id="UP000241447">
    <property type="component" value="Plasmid pCBLh4a"/>
</dbReference>
<dbReference type="PANTHER" id="PTHR42986:SF1">
    <property type="entry name" value="BENZALDEHYDE DEHYDROGENASE YFMT"/>
    <property type="match status" value="1"/>
</dbReference>
<evidence type="ECO:0000256" key="5">
    <source>
        <dbReference type="RuleBase" id="RU003345"/>
    </source>
</evidence>
<proteinExistence type="inferred from homology"/>
<dbReference type="InterPro" id="IPR015590">
    <property type="entry name" value="Aldehyde_DH_dom"/>
</dbReference>
<dbReference type="AlphaFoldDB" id="A0A2R4LYM8"/>
<dbReference type="InterPro" id="IPR016162">
    <property type="entry name" value="Ald_DH_N"/>
</dbReference>
<dbReference type="FunFam" id="3.40.605.10:FF:000007">
    <property type="entry name" value="NAD/NADP-dependent betaine aldehyde dehydrogenase"/>
    <property type="match status" value="1"/>
</dbReference>
<evidence type="ECO:0000256" key="4">
    <source>
        <dbReference type="PROSITE-ProRule" id="PRU10007"/>
    </source>
</evidence>